<dbReference type="Proteomes" id="UP000560081">
    <property type="component" value="Unassembled WGS sequence"/>
</dbReference>
<comment type="caution">
    <text evidence="1">The sequence shown here is derived from an EMBL/GenBank/DDBJ whole genome shotgun (WGS) entry which is preliminary data.</text>
</comment>
<dbReference type="EMBL" id="JACHMC010000001">
    <property type="protein sequence ID" value="MBB4883086.1"/>
    <property type="molecule type" value="Genomic_DNA"/>
</dbReference>
<dbReference type="OrthoDB" id="4869494at2"/>
<evidence type="ECO:0008006" key="3">
    <source>
        <dbReference type="Google" id="ProtNLM"/>
    </source>
</evidence>
<reference evidence="1 2" key="1">
    <citation type="submission" date="2020-08" db="EMBL/GenBank/DDBJ databases">
        <title>Sequencing the genomes of 1000 actinobacteria strains.</title>
        <authorList>
            <person name="Klenk H.-P."/>
        </authorList>
    </citation>
    <scope>NUCLEOTIDE SEQUENCE [LARGE SCALE GENOMIC DNA]</scope>
    <source>
        <strain evidence="1 2">DSM 19079</strain>
    </source>
</reference>
<organism evidence="1 2">
    <name type="scientific">Micrococcus flavus</name>
    <dbReference type="NCBI Taxonomy" id="384602"/>
    <lineage>
        <taxon>Bacteria</taxon>
        <taxon>Bacillati</taxon>
        <taxon>Actinomycetota</taxon>
        <taxon>Actinomycetes</taxon>
        <taxon>Micrococcales</taxon>
        <taxon>Micrococcaceae</taxon>
        <taxon>Micrococcus</taxon>
    </lineage>
</organism>
<keyword evidence="2" id="KW-1185">Reference proteome</keyword>
<gene>
    <name evidence="1" type="ORF">BJ976_001437</name>
</gene>
<dbReference type="AlphaFoldDB" id="A0A4Y8X4U8"/>
<evidence type="ECO:0000313" key="1">
    <source>
        <dbReference type="EMBL" id="MBB4883086.1"/>
    </source>
</evidence>
<accession>A0A4Y8X4U8</accession>
<name>A0A4Y8X4U8_9MICC</name>
<protein>
    <recommendedName>
        <fullName evidence="3">Pilus assembly protein</fullName>
    </recommendedName>
</protein>
<dbReference type="RefSeq" id="WP_135028312.1">
    <property type="nucleotide sequence ID" value="NZ_BMLA01000001.1"/>
</dbReference>
<evidence type="ECO:0000313" key="2">
    <source>
        <dbReference type="Proteomes" id="UP000560081"/>
    </source>
</evidence>
<proteinExistence type="predicted"/>
<sequence length="149" mass="15199">MPTGSDARQRRGRLAAEDGSASVEFLALSVILLVPLVYLMVFAAQIQAAAFGAVAAADQAARVVVSADGGRPGPAEGAIRLTLGDYGVAADAYDASLACDIGGCGSLESGEVVEVRVAVELTPPLVPGSWLPQGLVTVDSSARARMPRY</sequence>